<evidence type="ECO:0000313" key="3">
    <source>
        <dbReference type="EMBL" id="ORV38655.1"/>
    </source>
</evidence>
<dbReference type="SUPFAM" id="SSF53927">
    <property type="entry name" value="Cytidine deaminase-like"/>
    <property type="match status" value="1"/>
</dbReference>
<reference evidence="2" key="3">
    <citation type="submission" date="2020-02" db="EMBL/GenBank/DDBJ databases">
        <authorList>
            <person name="Matsumoto Y."/>
            <person name="Motooka D."/>
            <person name="Nakamura S."/>
        </authorList>
    </citation>
    <scope>NUCLEOTIDE SEQUENCE</scope>
    <source>
        <strain evidence="2">JCM 12405</strain>
    </source>
</reference>
<dbReference type="InterPro" id="IPR002125">
    <property type="entry name" value="CMP_dCMP_dom"/>
</dbReference>
<dbReference type="PROSITE" id="PS51747">
    <property type="entry name" value="CYT_DCMP_DEAMINASES_2"/>
    <property type="match status" value="1"/>
</dbReference>
<protein>
    <submittedName>
        <fullName evidence="3">Cytosine deaminase</fullName>
    </submittedName>
    <submittedName>
        <fullName evidence="2">tRNA-specific adenosine deaminase</fullName>
    </submittedName>
</protein>
<dbReference type="EMBL" id="AP022605">
    <property type="protein sequence ID" value="BBZ06962.1"/>
    <property type="molecule type" value="Genomic_DNA"/>
</dbReference>
<dbReference type="InterPro" id="IPR016193">
    <property type="entry name" value="Cytidine_deaminase-like"/>
</dbReference>
<dbReference type="Proteomes" id="UP000467201">
    <property type="component" value="Chromosome"/>
</dbReference>
<dbReference type="STRING" id="126673.AWC01_13930"/>
<sequence length="164" mass="18221">MSWSPDQLTRLMEDAVAFSIAHVRSGGLPFVGLVFTDDGYVSDYGVNQVQKTGDPSAHAEIVAMRAMLRQRGLADLNGMSLLATGEPCGLCYEFALEHRIRRIYVAVDSDTVARWGFDYRRSYSALGIDRTHVADIVTPLPVSTALEPFERYLDRHSLDRHSSG</sequence>
<evidence type="ECO:0000313" key="4">
    <source>
        <dbReference type="Proteomes" id="UP000193564"/>
    </source>
</evidence>
<dbReference type="KEGG" id="mdr:MDOR_11310"/>
<organism evidence="3 4">
    <name type="scientific">Mycolicibacterium doricum</name>
    <dbReference type="NCBI Taxonomy" id="126673"/>
    <lineage>
        <taxon>Bacteria</taxon>
        <taxon>Bacillati</taxon>
        <taxon>Actinomycetota</taxon>
        <taxon>Actinomycetes</taxon>
        <taxon>Mycobacteriales</taxon>
        <taxon>Mycobacteriaceae</taxon>
        <taxon>Mycolicibacterium</taxon>
    </lineage>
</organism>
<reference evidence="2 5" key="2">
    <citation type="journal article" date="2019" name="Emerg. Microbes Infect.">
        <title>Comprehensive subspecies identification of 175 nontuberculous mycobacteria species based on 7547 genomic profiles.</title>
        <authorList>
            <person name="Matsumoto Y."/>
            <person name="Kinjo T."/>
            <person name="Motooka D."/>
            <person name="Nabeya D."/>
            <person name="Jung N."/>
            <person name="Uechi K."/>
            <person name="Horii T."/>
            <person name="Iida T."/>
            <person name="Fujita J."/>
            <person name="Nakamura S."/>
        </authorList>
    </citation>
    <scope>NUCLEOTIDE SEQUENCE [LARGE SCALE GENOMIC DNA]</scope>
    <source>
        <strain evidence="2 5">JCM 12405</strain>
    </source>
</reference>
<proteinExistence type="predicted"/>
<dbReference type="GO" id="GO:0003824">
    <property type="term" value="F:catalytic activity"/>
    <property type="evidence" value="ECO:0007669"/>
    <property type="project" value="InterPro"/>
</dbReference>
<gene>
    <name evidence="2" type="primary">guaD</name>
    <name evidence="3" type="ORF">AWC01_13930</name>
    <name evidence="2" type="ORF">MDOR_11310</name>
</gene>
<name>A0A1X1T319_9MYCO</name>
<dbReference type="Gene3D" id="3.40.140.10">
    <property type="entry name" value="Cytidine Deaminase, domain 2"/>
    <property type="match status" value="1"/>
</dbReference>
<accession>A0A1X1T319</accession>
<evidence type="ECO:0000313" key="2">
    <source>
        <dbReference type="EMBL" id="BBZ06962.1"/>
    </source>
</evidence>
<dbReference type="EMBL" id="LQOS01000040">
    <property type="protein sequence ID" value="ORV38655.1"/>
    <property type="molecule type" value="Genomic_DNA"/>
</dbReference>
<dbReference type="OrthoDB" id="9802676at2"/>
<reference evidence="3 4" key="1">
    <citation type="submission" date="2016-01" db="EMBL/GenBank/DDBJ databases">
        <title>The new phylogeny of the genus Mycobacterium.</title>
        <authorList>
            <person name="Tarcisio F."/>
            <person name="Conor M."/>
            <person name="Antonella G."/>
            <person name="Elisabetta G."/>
            <person name="Giulia F.S."/>
            <person name="Sara T."/>
            <person name="Anna F."/>
            <person name="Clotilde B."/>
            <person name="Roberto B."/>
            <person name="Veronica D.S."/>
            <person name="Fabio R."/>
            <person name="Monica P."/>
            <person name="Olivier J."/>
            <person name="Enrico T."/>
            <person name="Nicola S."/>
        </authorList>
    </citation>
    <scope>NUCLEOTIDE SEQUENCE [LARGE SCALE GENOMIC DNA]</scope>
    <source>
        <strain evidence="3 4">DSM 44339</strain>
    </source>
</reference>
<dbReference type="Proteomes" id="UP000193564">
    <property type="component" value="Unassembled WGS sequence"/>
</dbReference>
<dbReference type="CDD" id="cd01285">
    <property type="entry name" value="nucleoside_deaminase"/>
    <property type="match status" value="1"/>
</dbReference>
<feature type="domain" description="CMP/dCMP-type deaminase" evidence="1">
    <location>
        <begin position="6"/>
        <end position="126"/>
    </location>
</feature>
<dbReference type="AlphaFoldDB" id="A0A1X1T319"/>
<evidence type="ECO:0000259" key="1">
    <source>
        <dbReference type="PROSITE" id="PS51747"/>
    </source>
</evidence>
<keyword evidence="4" id="KW-1185">Reference proteome</keyword>
<evidence type="ECO:0000313" key="5">
    <source>
        <dbReference type="Proteomes" id="UP000467201"/>
    </source>
</evidence>
<dbReference type="Pfam" id="PF00383">
    <property type="entry name" value="dCMP_cyt_deam_1"/>
    <property type="match status" value="1"/>
</dbReference>